<dbReference type="InterPro" id="IPR009080">
    <property type="entry name" value="tRNAsynth_Ia_anticodon-bd"/>
</dbReference>
<dbReference type="InterPro" id="IPR033705">
    <property type="entry name" value="Anticodon_Ia_Val"/>
</dbReference>
<dbReference type="GO" id="GO:0006438">
    <property type="term" value="P:valyl-tRNA aminoacylation"/>
    <property type="evidence" value="ECO:0007669"/>
    <property type="project" value="InterPro"/>
</dbReference>
<keyword evidence="7" id="KW-0067">ATP-binding</keyword>
<dbReference type="GO" id="GO:0002161">
    <property type="term" value="F:aminoacyl-tRNA deacylase activity"/>
    <property type="evidence" value="ECO:0007669"/>
    <property type="project" value="InterPro"/>
</dbReference>
<evidence type="ECO:0000256" key="11">
    <source>
        <dbReference type="ARBA" id="ARBA00040837"/>
    </source>
</evidence>
<dbReference type="InterPro" id="IPR002303">
    <property type="entry name" value="Valyl-tRNA_ligase"/>
</dbReference>
<feature type="domain" description="Aminoacyl-tRNA synthetase class Ia" evidence="13">
    <location>
        <begin position="1"/>
        <end position="487"/>
    </location>
</feature>
<comment type="subcellular location">
    <subcellularLocation>
        <location evidence="1">Mitochondrion</location>
    </subcellularLocation>
</comment>
<dbReference type="InterPro" id="IPR013155">
    <property type="entry name" value="M/V/L/I-tRNA-synth_anticd-bd"/>
</dbReference>
<dbReference type="PANTHER" id="PTHR11946">
    <property type="entry name" value="VALYL-TRNA SYNTHETASES"/>
    <property type="match status" value="1"/>
</dbReference>
<comment type="similarity">
    <text evidence="2">Belongs to the class-I aminoacyl-tRNA synthetase family.</text>
</comment>
<name>A0AA43QUH1_9LECA</name>
<dbReference type="InterPro" id="IPR009008">
    <property type="entry name" value="Val/Leu/Ile-tRNA-synth_edit"/>
</dbReference>
<evidence type="ECO:0000259" key="13">
    <source>
        <dbReference type="Pfam" id="PF00133"/>
    </source>
</evidence>
<dbReference type="EC" id="6.1.1.9" evidence="3"/>
<feature type="domain" description="Methionyl/Valyl/Leucyl/Isoleucyl-tRNA synthetase anticodon-binding" evidence="14">
    <location>
        <begin position="533"/>
        <end position="669"/>
    </location>
</feature>
<keyword evidence="16" id="KW-1185">Reference proteome</keyword>
<evidence type="ECO:0000256" key="9">
    <source>
        <dbReference type="ARBA" id="ARBA00023146"/>
    </source>
</evidence>
<dbReference type="GO" id="GO:0005739">
    <property type="term" value="C:mitochondrion"/>
    <property type="evidence" value="ECO:0007669"/>
    <property type="project" value="UniProtKB-SubCell"/>
</dbReference>
<keyword evidence="6" id="KW-0547">Nucleotide-binding</keyword>
<dbReference type="SUPFAM" id="SSF52374">
    <property type="entry name" value="Nucleotidylyl transferase"/>
    <property type="match status" value="1"/>
</dbReference>
<dbReference type="PRINTS" id="PR00986">
    <property type="entry name" value="TRNASYNTHVAL"/>
</dbReference>
<dbReference type="AlphaFoldDB" id="A0AA43QUH1"/>
<evidence type="ECO:0000313" key="16">
    <source>
        <dbReference type="Proteomes" id="UP001161017"/>
    </source>
</evidence>
<organism evidence="15 16">
    <name type="scientific">Ramalina farinacea</name>
    <dbReference type="NCBI Taxonomy" id="258253"/>
    <lineage>
        <taxon>Eukaryota</taxon>
        <taxon>Fungi</taxon>
        <taxon>Dikarya</taxon>
        <taxon>Ascomycota</taxon>
        <taxon>Pezizomycotina</taxon>
        <taxon>Lecanoromycetes</taxon>
        <taxon>OSLEUM clade</taxon>
        <taxon>Lecanoromycetidae</taxon>
        <taxon>Lecanorales</taxon>
        <taxon>Lecanorineae</taxon>
        <taxon>Ramalinaceae</taxon>
        <taxon>Ramalina</taxon>
    </lineage>
</organism>
<evidence type="ECO:0000256" key="5">
    <source>
        <dbReference type="ARBA" id="ARBA00022598"/>
    </source>
</evidence>
<sequence>MDEPRREAVTEAFIRLFEDGTIYRANRIVNWDVQLRTAVSNLEVENLELQGRTKLSVPGYDRKIDFGVMTYFQYEVDGSDERLEIATTRPETLLGDSGVAVNPRDDRYRHLVGKHVRHPFIADRLLPIVADEHVDREFSTRVVKITPAHDQNDFNVGRRHDLRFINILNDDGTLNSNAGSFEGQKRYEARYTVVAELKAKGLFVKEEDNAMVLKLSERWKDVIEPLMKPQWWMRMREMADEAIKVVQTGEVTIFPPSEKKKYFRWMHDIDDWCLSRQLWWGHRVPAYYIILSDSPSAFGSDDSLWVAGRNETEARRNAEKRFPNMFLTLEQDPDVFDTWFSSGLWPFSTLGWPQQTTDLASFYPTSALMTAWDILFFWVARMIMLGLKLNGAVPFSEVYCHPIIRDSEGRKMSKSLGNVIDPLDVIAGISLDHLHEKLEQGNLDPKELQRATKYQKSAFPDGIPQCGTDALRFSLAAYSTGVTDVDLDIKVIYGWRKFCNKIDQAAKYVIVSLGGDFVPNRTPVKTGQESLAERWILHRLAHTAKAMSEALEKRDFGSCTTTLHQHWLHDLCDTYIEQSKHLLSSDNASERRSAQDTLYTALDGALTLIHPFMPFLTEELWQRIPRRQGDSNLSISLAQYPDYHESMNDPAAEADYELVLDICRAIRSLVAAYPMETGAVLYCYLYDDSGLAVVLQHQGGIKSLSGKGIGTIEILSKEQVKPIGCVAYNVGTRATVLLLVEGCIDIETEISKATAKLHRATGGYEKCQKLLGDADVLSKVDAKVANTERARLADYEAEMRDASDMISQFRGLKLGL</sequence>
<comment type="caution">
    <text evidence="15">The sequence shown here is derived from an EMBL/GenBank/DDBJ whole genome shotgun (WGS) entry which is preliminary data.</text>
</comment>
<evidence type="ECO:0000259" key="14">
    <source>
        <dbReference type="Pfam" id="PF08264"/>
    </source>
</evidence>
<accession>A0AA43QUH1</accession>
<dbReference type="Gene3D" id="1.10.287.380">
    <property type="entry name" value="Valyl-tRNA synthetase, C-terminal domain"/>
    <property type="match status" value="1"/>
</dbReference>
<dbReference type="InterPro" id="IPR037118">
    <property type="entry name" value="Val-tRNA_synth_C_sf"/>
</dbReference>
<comment type="catalytic activity">
    <reaction evidence="12">
        <text>tRNA(Val) + L-valine + ATP = L-valyl-tRNA(Val) + AMP + diphosphate</text>
        <dbReference type="Rhea" id="RHEA:10704"/>
        <dbReference type="Rhea" id="RHEA-COMP:9672"/>
        <dbReference type="Rhea" id="RHEA-COMP:9708"/>
        <dbReference type="ChEBI" id="CHEBI:30616"/>
        <dbReference type="ChEBI" id="CHEBI:33019"/>
        <dbReference type="ChEBI" id="CHEBI:57762"/>
        <dbReference type="ChEBI" id="CHEBI:78442"/>
        <dbReference type="ChEBI" id="CHEBI:78537"/>
        <dbReference type="ChEBI" id="CHEBI:456215"/>
        <dbReference type="EC" id="6.1.1.9"/>
    </reaction>
</comment>
<evidence type="ECO:0000256" key="4">
    <source>
        <dbReference type="ARBA" id="ARBA00022490"/>
    </source>
</evidence>
<dbReference type="GO" id="GO:0005524">
    <property type="term" value="F:ATP binding"/>
    <property type="evidence" value="ECO:0007669"/>
    <property type="project" value="UniProtKB-KW"/>
</dbReference>
<dbReference type="EMBL" id="JAPUFD010000012">
    <property type="protein sequence ID" value="MDI1490535.1"/>
    <property type="molecule type" value="Genomic_DNA"/>
</dbReference>
<keyword evidence="9" id="KW-0030">Aminoacyl-tRNA synthetase</keyword>
<dbReference type="Pfam" id="PF00133">
    <property type="entry name" value="tRNA-synt_1"/>
    <property type="match status" value="1"/>
</dbReference>
<evidence type="ECO:0000256" key="6">
    <source>
        <dbReference type="ARBA" id="ARBA00022741"/>
    </source>
</evidence>
<dbReference type="PANTHER" id="PTHR11946:SF109">
    <property type="entry name" value="VALINE--TRNA LIGASE"/>
    <property type="match status" value="1"/>
</dbReference>
<dbReference type="SUPFAM" id="SSF47323">
    <property type="entry name" value="Anticodon-binding domain of a subclass of class I aminoacyl-tRNA synthetases"/>
    <property type="match status" value="1"/>
</dbReference>
<gene>
    <name evidence="15" type="primary">VAS1_3</name>
    <name evidence="15" type="ORF">OHK93_001739</name>
</gene>
<evidence type="ECO:0000256" key="2">
    <source>
        <dbReference type="ARBA" id="ARBA00005594"/>
    </source>
</evidence>
<dbReference type="SUPFAM" id="SSF50677">
    <property type="entry name" value="ValRS/IleRS/LeuRS editing domain"/>
    <property type="match status" value="1"/>
</dbReference>
<keyword evidence="8" id="KW-0648">Protein biosynthesis</keyword>
<protein>
    <recommendedName>
        <fullName evidence="11">Valine--tRNA ligase, mitochondrial</fullName>
        <ecNumber evidence="3">6.1.1.9</ecNumber>
    </recommendedName>
    <alternativeName>
        <fullName evidence="10">Valyl-tRNA synthetase</fullName>
    </alternativeName>
</protein>
<dbReference type="NCBIfam" id="TIGR00422">
    <property type="entry name" value="valS"/>
    <property type="match status" value="1"/>
</dbReference>
<dbReference type="Gene3D" id="3.40.50.620">
    <property type="entry name" value="HUPs"/>
    <property type="match status" value="2"/>
</dbReference>
<dbReference type="Gene3D" id="3.90.740.10">
    <property type="entry name" value="Valyl/Leucyl/Isoleucyl-tRNA synthetase, editing domain"/>
    <property type="match status" value="1"/>
</dbReference>
<evidence type="ECO:0000256" key="7">
    <source>
        <dbReference type="ARBA" id="ARBA00022840"/>
    </source>
</evidence>
<dbReference type="Proteomes" id="UP001161017">
    <property type="component" value="Unassembled WGS sequence"/>
</dbReference>
<dbReference type="InterPro" id="IPR002300">
    <property type="entry name" value="aa-tRNA-synth_Ia"/>
</dbReference>
<dbReference type="InterPro" id="IPR014729">
    <property type="entry name" value="Rossmann-like_a/b/a_fold"/>
</dbReference>
<evidence type="ECO:0000256" key="8">
    <source>
        <dbReference type="ARBA" id="ARBA00022917"/>
    </source>
</evidence>
<evidence type="ECO:0000256" key="3">
    <source>
        <dbReference type="ARBA" id="ARBA00013169"/>
    </source>
</evidence>
<reference evidence="15" key="1">
    <citation type="journal article" date="2023" name="Genome Biol. Evol.">
        <title>First Whole Genome Sequence and Flow Cytometry Genome Size Data for the Lichen-Forming Fungus Ramalina farinacea (Ascomycota).</title>
        <authorList>
            <person name="Llewellyn T."/>
            <person name="Mian S."/>
            <person name="Hill R."/>
            <person name="Leitch I.J."/>
            <person name="Gaya E."/>
        </authorList>
    </citation>
    <scope>NUCLEOTIDE SEQUENCE</scope>
    <source>
        <strain evidence="15">LIQ254RAFAR</strain>
    </source>
</reference>
<evidence type="ECO:0000256" key="10">
    <source>
        <dbReference type="ARBA" id="ARBA00029936"/>
    </source>
</evidence>
<dbReference type="GO" id="GO:0005829">
    <property type="term" value="C:cytosol"/>
    <property type="evidence" value="ECO:0007669"/>
    <property type="project" value="TreeGrafter"/>
</dbReference>
<evidence type="ECO:0000313" key="15">
    <source>
        <dbReference type="EMBL" id="MDI1490535.1"/>
    </source>
</evidence>
<dbReference type="NCBIfam" id="NF004349">
    <property type="entry name" value="PRK05729.1"/>
    <property type="match status" value="1"/>
</dbReference>
<dbReference type="GO" id="GO:0004832">
    <property type="term" value="F:valine-tRNA ligase activity"/>
    <property type="evidence" value="ECO:0007669"/>
    <property type="project" value="UniProtKB-EC"/>
</dbReference>
<keyword evidence="5 15" id="KW-0436">Ligase</keyword>
<dbReference type="Pfam" id="PF08264">
    <property type="entry name" value="Anticodon_1"/>
    <property type="match status" value="1"/>
</dbReference>
<keyword evidence="4" id="KW-0963">Cytoplasm</keyword>
<evidence type="ECO:0000256" key="1">
    <source>
        <dbReference type="ARBA" id="ARBA00004173"/>
    </source>
</evidence>
<proteinExistence type="inferred from homology"/>
<dbReference type="FunFam" id="3.90.740.10:FF:000005">
    <property type="entry name" value="Valine--tRNA ligase, mitochondrial"/>
    <property type="match status" value="1"/>
</dbReference>
<dbReference type="CDD" id="cd07962">
    <property type="entry name" value="Anticodon_Ia_Val"/>
    <property type="match status" value="1"/>
</dbReference>
<dbReference type="FunFam" id="1.10.730.10:FF:000009">
    <property type="entry name" value="Valine--tRNA ligase, mitochondrial"/>
    <property type="match status" value="1"/>
</dbReference>
<evidence type="ECO:0000256" key="12">
    <source>
        <dbReference type="ARBA" id="ARBA00047552"/>
    </source>
</evidence>
<dbReference type="FunFam" id="3.40.50.620:FF:000078">
    <property type="entry name" value="Valine--tRNA ligase, mitochondrial"/>
    <property type="match status" value="1"/>
</dbReference>
<dbReference type="Gene3D" id="1.10.730.10">
    <property type="entry name" value="Isoleucyl-tRNA Synthetase, Domain 1"/>
    <property type="match status" value="1"/>
</dbReference>